<organism evidence="2 3">
    <name type="scientific">Kosakonia quasisacchari</name>
    <dbReference type="NCBI Taxonomy" id="2529380"/>
    <lineage>
        <taxon>Bacteria</taxon>
        <taxon>Pseudomonadati</taxon>
        <taxon>Pseudomonadota</taxon>
        <taxon>Gammaproteobacteria</taxon>
        <taxon>Enterobacterales</taxon>
        <taxon>Enterobacteriaceae</taxon>
        <taxon>Kosakonia</taxon>
    </lineage>
</organism>
<dbReference type="Proteomes" id="UP000291793">
    <property type="component" value="Unassembled WGS sequence"/>
</dbReference>
<protein>
    <submittedName>
        <fullName evidence="2">Acyl-CoA dehydrogenase</fullName>
    </submittedName>
</protein>
<name>A0A4R0GFL6_9ENTR</name>
<evidence type="ECO:0000313" key="3">
    <source>
        <dbReference type="Proteomes" id="UP000291793"/>
    </source>
</evidence>
<dbReference type="AlphaFoldDB" id="A0A4R0GFL6"/>
<keyword evidence="1" id="KW-0732">Signal</keyword>
<feature type="non-terminal residue" evidence="2">
    <location>
        <position position="40"/>
    </location>
</feature>
<gene>
    <name evidence="2" type="ORF">E0L21_24170</name>
</gene>
<proteinExistence type="predicted"/>
<comment type="caution">
    <text evidence="2">The sequence shown here is derived from an EMBL/GenBank/DDBJ whole genome shotgun (WGS) entry which is preliminary data.</text>
</comment>
<accession>A0A4R0GFL6</accession>
<feature type="signal peptide" evidence="1">
    <location>
        <begin position="1"/>
        <end position="19"/>
    </location>
</feature>
<sequence length="40" mass="4086">MKRIVTALALTALALPAIASQYAKSGAILTLKPGNGNAEF</sequence>
<feature type="chain" id="PRO_5020329490" evidence="1">
    <location>
        <begin position="20"/>
        <end position="40"/>
    </location>
</feature>
<evidence type="ECO:0000313" key="2">
    <source>
        <dbReference type="EMBL" id="TCB96134.1"/>
    </source>
</evidence>
<reference evidence="2 3" key="1">
    <citation type="submission" date="2019-02" db="EMBL/GenBank/DDBJ databases">
        <title>The draft genome of Kosakonia quasisacchari strain WCHKQ120001.</title>
        <authorList>
            <person name="Wang C."/>
            <person name="Feng Y."/>
            <person name="Zong Z."/>
        </authorList>
    </citation>
    <scope>NUCLEOTIDE SEQUENCE [LARGE SCALE GENOMIC DNA]</scope>
    <source>
        <strain evidence="2 3">WCHKQ120001</strain>
    </source>
</reference>
<evidence type="ECO:0000256" key="1">
    <source>
        <dbReference type="SAM" id="SignalP"/>
    </source>
</evidence>
<keyword evidence="3" id="KW-1185">Reference proteome</keyword>
<dbReference type="EMBL" id="SJOP01000041">
    <property type="protein sequence ID" value="TCB96134.1"/>
    <property type="molecule type" value="Genomic_DNA"/>
</dbReference>